<dbReference type="SMART" id="SM00356">
    <property type="entry name" value="ZnF_C3H1"/>
    <property type="match status" value="5"/>
</dbReference>
<dbReference type="Proteomes" id="UP000734854">
    <property type="component" value="Unassembled WGS sequence"/>
</dbReference>
<feature type="zinc finger region" description="C3H1-type" evidence="5">
    <location>
        <begin position="101"/>
        <end position="129"/>
    </location>
</feature>
<keyword evidence="1 5" id="KW-0479">Metal-binding</keyword>
<gene>
    <name evidence="8" type="ORF">ZIOFF_011975</name>
</gene>
<dbReference type="EMBL" id="JACMSC010000003">
    <property type="protein sequence ID" value="KAG6529761.1"/>
    <property type="molecule type" value="Genomic_DNA"/>
</dbReference>
<proteinExistence type="predicted"/>
<keyword evidence="4" id="KW-0238">DNA-binding</keyword>
<dbReference type="GO" id="GO:0003729">
    <property type="term" value="F:mRNA binding"/>
    <property type="evidence" value="ECO:0007669"/>
    <property type="project" value="TreeGrafter"/>
</dbReference>
<feature type="compositionally biased region" description="Basic and acidic residues" evidence="6">
    <location>
        <begin position="31"/>
        <end position="44"/>
    </location>
</feature>
<evidence type="ECO:0000256" key="2">
    <source>
        <dbReference type="ARBA" id="ARBA00022771"/>
    </source>
</evidence>
<dbReference type="PANTHER" id="PTHR12506">
    <property type="entry name" value="PROTEIN PHOSPHATASE RELATED"/>
    <property type="match status" value="1"/>
</dbReference>
<evidence type="ECO:0000256" key="5">
    <source>
        <dbReference type="PROSITE-ProRule" id="PRU00723"/>
    </source>
</evidence>
<dbReference type="InterPro" id="IPR000571">
    <property type="entry name" value="Znf_CCCH"/>
</dbReference>
<feature type="zinc finger region" description="C3H1-type" evidence="5">
    <location>
        <begin position="288"/>
        <end position="316"/>
    </location>
</feature>
<feature type="region of interest" description="Disordered" evidence="6">
    <location>
        <begin position="31"/>
        <end position="50"/>
    </location>
</feature>
<feature type="domain" description="C3H1-type" evidence="7">
    <location>
        <begin position="101"/>
        <end position="129"/>
    </location>
</feature>
<dbReference type="PANTHER" id="PTHR12506:SF50">
    <property type="entry name" value="ZINC FINGER CCCH DOMAIN-CONTAINING PROTEIN 26"/>
    <property type="match status" value="1"/>
</dbReference>
<evidence type="ECO:0000259" key="7">
    <source>
        <dbReference type="PROSITE" id="PS50103"/>
    </source>
</evidence>
<feature type="domain" description="C3H1-type" evidence="7">
    <location>
        <begin position="146"/>
        <end position="174"/>
    </location>
</feature>
<evidence type="ECO:0000313" key="8">
    <source>
        <dbReference type="EMBL" id="KAG6529761.1"/>
    </source>
</evidence>
<evidence type="ECO:0000256" key="6">
    <source>
        <dbReference type="SAM" id="MobiDB-lite"/>
    </source>
</evidence>
<evidence type="ECO:0000256" key="4">
    <source>
        <dbReference type="ARBA" id="ARBA00023125"/>
    </source>
</evidence>
<reference evidence="8 9" key="1">
    <citation type="submission" date="2020-08" db="EMBL/GenBank/DDBJ databases">
        <title>Plant Genome Project.</title>
        <authorList>
            <person name="Zhang R.-G."/>
        </authorList>
    </citation>
    <scope>NUCLEOTIDE SEQUENCE [LARGE SCALE GENOMIC DNA]</scope>
    <source>
        <tissue evidence="8">Rhizome</tissue>
    </source>
</reference>
<name>A0A8J5I6P9_ZINOF</name>
<dbReference type="InterPro" id="IPR050974">
    <property type="entry name" value="Plant_ZF_CCCH"/>
</dbReference>
<evidence type="ECO:0000256" key="3">
    <source>
        <dbReference type="ARBA" id="ARBA00022833"/>
    </source>
</evidence>
<dbReference type="OrthoDB" id="411372at2759"/>
<dbReference type="PROSITE" id="PS50103">
    <property type="entry name" value="ZF_C3H1"/>
    <property type="match status" value="5"/>
</dbReference>
<keyword evidence="3 5" id="KW-0862">Zinc</keyword>
<sequence>MPYSRHNAVSDFSCDASPDSLEVMAEPLRHLKTGNEKDSQEDAKGSMNLYPERPGEPDCSFYTRTGLCNYGNKCKYNHPPVTMQEVPLIEGTHHKDELPQRDGQPDCQFFLKTGTCKFGKNCKYHHARDKHDGQLLQFNILGLPMRMDEKSCPYYMRTRSCKFGVTCKFNHPQPDNTTAYSGFSAPTPVPYSVGLPLCFSRPPFMLNPGLDRLQYYMPVILPPTQLTMPMQQGWSTYLSGPSVSVDFPERPDQPKCQFYMKTGSCKFGSSCKYHHPKEMNQVSPCFMGPDAPACTSYSTYGICKYGEACKFDHPFVAVLPLQEPASISAYHRRTKFTWMATDDLCHGVPKSPNEFKKSVSITEIEDGSSRETSPSHTAAPQSD</sequence>
<keyword evidence="9" id="KW-1185">Reference proteome</keyword>
<protein>
    <recommendedName>
        <fullName evidence="7">C3H1-type domain-containing protein</fullName>
    </recommendedName>
</protein>
<evidence type="ECO:0000256" key="1">
    <source>
        <dbReference type="ARBA" id="ARBA00022723"/>
    </source>
</evidence>
<feature type="zinc finger region" description="C3H1-type" evidence="5">
    <location>
        <begin position="146"/>
        <end position="174"/>
    </location>
</feature>
<feature type="zinc finger region" description="C3H1-type" evidence="5">
    <location>
        <begin position="53"/>
        <end position="81"/>
    </location>
</feature>
<keyword evidence="2 5" id="KW-0863">Zinc-finger</keyword>
<dbReference type="GO" id="GO:0008270">
    <property type="term" value="F:zinc ion binding"/>
    <property type="evidence" value="ECO:0007669"/>
    <property type="project" value="UniProtKB-KW"/>
</dbReference>
<accession>A0A8J5I6P9</accession>
<feature type="domain" description="C3H1-type" evidence="7">
    <location>
        <begin position="53"/>
        <end position="81"/>
    </location>
</feature>
<feature type="zinc finger region" description="C3H1-type" evidence="5">
    <location>
        <begin position="250"/>
        <end position="278"/>
    </location>
</feature>
<feature type="compositionally biased region" description="Polar residues" evidence="6">
    <location>
        <begin position="370"/>
        <end position="383"/>
    </location>
</feature>
<feature type="domain" description="C3H1-type" evidence="7">
    <location>
        <begin position="250"/>
        <end position="278"/>
    </location>
</feature>
<dbReference type="Pfam" id="PF00642">
    <property type="entry name" value="zf-CCCH"/>
    <property type="match status" value="5"/>
</dbReference>
<dbReference type="GO" id="GO:0003677">
    <property type="term" value="F:DNA binding"/>
    <property type="evidence" value="ECO:0007669"/>
    <property type="project" value="UniProtKB-KW"/>
</dbReference>
<organism evidence="8 9">
    <name type="scientific">Zingiber officinale</name>
    <name type="common">Ginger</name>
    <name type="synonym">Amomum zingiber</name>
    <dbReference type="NCBI Taxonomy" id="94328"/>
    <lineage>
        <taxon>Eukaryota</taxon>
        <taxon>Viridiplantae</taxon>
        <taxon>Streptophyta</taxon>
        <taxon>Embryophyta</taxon>
        <taxon>Tracheophyta</taxon>
        <taxon>Spermatophyta</taxon>
        <taxon>Magnoliopsida</taxon>
        <taxon>Liliopsida</taxon>
        <taxon>Zingiberales</taxon>
        <taxon>Zingiberaceae</taxon>
        <taxon>Zingiber</taxon>
    </lineage>
</organism>
<evidence type="ECO:0000313" key="9">
    <source>
        <dbReference type="Proteomes" id="UP000734854"/>
    </source>
</evidence>
<feature type="region of interest" description="Disordered" evidence="6">
    <location>
        <begin position="351"/>
        <end position="383"/>
    </location>
</feature>
<dbReference type="AlphaFoldDB" id="A0A8J5I6P9"/>
<feature type="domain" description="C3H1-type" evidence="7">
    <location>
        <begin position="288"/>
        <end position="316"/>
    </location>
</feature>
<comment type="caution">
    <text evidence="8">The sequence shown here is derived from an EMBL/GenBank/DDBJ whole genome shotgun (WGS) entry which is preliminary data.</text>
</comment>